<feature type="domain" description="ABC transporter" evidence="6">
    <location>
        <begin position="300"/>
        <end position="581"/>
    </location>
</feature>
<dbReference type="EMBL" id="JBHTBH010000008">
    <property type="protein sequence ID" value="MFC7329456.1"/>
    <property type="molecule type" value="Genomic_DNA"/>
</dbReference>
<dbReference type="Pfam" id="PF00005">
    <property type="entry name" value="ABC_tran"/>
    <property type="match status" value="1"/>
</dbReference>
<sequence length="585" mass="61800">MYAIPAPDPGTPDHRSPWRYVVWTARRQWRTLVLASLLSILFMGVQALPPALIGRALDAGLSERDPRALLFWVAILLAAGVAQAVLAALAHRADVYNWFHAGYRTMQIVARRAGRLGITLRRRVSSGEVVAVGSSDMEELGELTEYTGMLVGSLVTVAGISAYLLASSGTLGLLVVVGVPAIVVAMGPLIAPFHRRTTTHRERLADLADQAGDIVAGLRVLRGIGGERMFARRYRAASQETRWAGVRVGRFDALLRSAEILLPGLLVAAVVWFGARAALAGEITPGQLVTFYGYAAYLVVPLQALTAVLGTAVAGHVAATRIVRVLALRRDIVDPAVPVPGPAPGGGLSDPVSGVVVRPGVLTAVACARPAEGLALAERLGRLRDSDPPVLFGAVSGASTDPAPPDAADVVALRDMALAEVRRRILVSDNDAWLFPGPLRAELAPDGTSEERLAAALHAASATDIVAALPGGLDGLVADRGREFSGGQQQRLRLARALLMEPEVLVLVEPTSAVDAHTEAAIGERLAKYRSGRTTVLVTTSPLLLDRADRVCHVADGRSAAEGTHRELLDRDPGYARLVRRGAGT</sequence>
<dbReference type="InterPro" id="IPR003439">
    <property type="entry name" value="ABC_transporter-like_ATP-bd"/>
</dbReference>
<evidence type="ECO:0000313" key="9">
    <source>
        <dbReference type="Proteomes" id="UP001596540"/>
    </source>
</evidence>
<evidence type="ECO:0000259" key="6">
    <source>
        <dbReference type="PROSITE" id="PS50893"/>
    </source>
</evidence>
<dbReference type="SUPFAM" id="SSF90123">
    <property type="entry name" value="ABC transporter transmembrane region"/>
    <property type="match status" value="1"/>
</dbReference>
<evidence type="ECO:0000256" key="3">
    <source>
        <dbReference type="ARBA" id="ARBA00022989"/>
    </source>
</evidence>
<name>A0ABW2KJR4_9ACTN</name>
<gene>
    <name evidence="8" type="ORF">ACFQRF_17120</name>
</gene>
<proteinExistence type="predicted"/>
<comment type="caution">
    <text evidence="8">The sequence shown here is derived from an EMBL/GenBank/DDBJ whole genome shotgun (WGS) entry which is preliminary data.</text>
</comment>
<feature type="transmembrane region" description="Helical" evidence="5">
    <location>
        <begin position="171"/>
        <end position="193"/>
    </location>
</feature>
<reference evidence="9" key="1">
    <citation type="journal article" date="2019" name="Int. J. Syst. Evol. Microbiol.">
        <title>The Global Catalogue of Microorganisms (GCM) 10K type strain sequencing project: providing services to taxonomists for standard genome sequencing and annotation.</title>
        <authorList>
            <consortium name="The Broad Institute Genomics Platform"/>
            <consortium name="The Broad Institute Genome Sequencing Center for Infectious Disease"/>
            <person name="Wu L."/>
            <person name="Ma J."/>
        </authorList>
    </citation>
    <scope>NUCLEOTIDE SEQUENCE [LARGE SCALE GENOMIC DNA]</scope>
    <source>
        <strain evidence="9">CGMCC 4.7382</strain>
    </source>
</reference>
<keyword evidence="4 5" id="KW-0472">Membrane</keyword>
<dbReference type="PROSITE" id="PS50929">
    <property type="entry name" value="ABC_TM1F"/>
    <property type="match status" value="1"/>
</dbReference>
<feature type="domain" description="ABC transmembrane type-1" evidence="7">
    <location>
        <begin position="33"/>
        <end position="314"/>
    </location>
</feature>
<dbReference type="SUPFAM" id="SSF52540">
    <property type="entry name" value="P-loop containing nucleoside triphosphate hydrolases"/>
    <property type="match status" value="1"/>
</dbReference>
<feature type="transmembrane region" description="Helical" evidence="5">
    <location>
        <begin position="69"/>
        <end position="90"/>
    </location>
</feature>
<dbReference type="InterPro" id="IPR039421">
    <property type="entry name" value="Type_1_exporter"/>
</dbReference>
<feature type="transmembrane region" description="Helical" evidence="5">
    <location>
        <begin position="29"/>
        <end position="49"/>
    </location>
</feature>
<feature type="transmembrane region" description="Helical" evidence="5">
    <location>
        <begin position="291"/>
        <end position="319"/>
    </location>
</feature>
<keyword evidence="9" id="KW-1185">Reference proteome</keyword>
<comment type="subcellular location">
    <subcellularLocation>
        <location evidence="1">Cell membrane</location>
        <topology evidence="1">Multi-pass membrane protein</topology>
    </subcellularLocation>
</comment>
<evidence type="ECO:0000256" key="4">
    <source>
        <dbReference type="ARBA" id="ARBA00023136"/>
    </source>
</evidence>
<evidence type="ECO:0000259" key="7">
    <source>
        <dbReference type="PROSITE" id="PS50929"/>
    </source>
</evidence>
<dbReference type="PANTHER" id="PTHR43394">
    <property type="entry name" value="ATP-DEPENDENT PERMEASE MDL1, MITOCHONDRIAL"/>
    <property type="match status" value="1"/>
</dbReference>
<keyword evidence="3 5" id="KW-1133">Transmembrane helix</keyword>
<dbReference type="Proteomes" id="UP001596540">
    <property type="component" value="Unassembled WGS sequence"/>
</dbReference>
<dbReference type="InterPro" id="IPR036640">
    <property type="entry name" value="ABC1_TM_sf"/>
</dbReference>
<dbReference type="Gene3D" id="1.20.1560.10">
    <property type="entry name" value="ABC transporter type 1, transmembrane domain"/>
    <property type="match status" value="1"/>
</dbReference>
<feature type="transmembrane region" description="Helical" evidence="5">
    <location>
        <begin position="146"/>
        <end position="165"/>
    </location>
</feature>
<accession>A0ABW2KJR4</accession>
<feature type="transmembrane region" description="Helical" evidence="5">
    <location>
        <begin position="260"/>
        <end position="279"/>
    </location>
</feature>
<evidence type="ECO:0000256" key="2">
    <source>
        <dbReference type="ARBA" id="ARBA00022692"/>
    </source>
</evidence>
<evidence type="ECO:0000256" key="1">
    <source>
        <dbReference type="ARBA" id="ARBA00004651"/>
    </source>
</evidence>
<evidence type="ECO:0000256" key="5">
    <source>
        <dbReference type="SAM" id="Phobius"/>
    </source>
</evidence>
<dbReference type="InterPro" id="IPR027417">
    <property type="entry name" value="P-loop_NTPase"/>
</dbReference>
<keyword evidence="2 5" id="KW-0812">Transmembrane</keyword>
<dbReference type="Gene3D" id="3.40.50.300">
    <property type="entry name" value="P-loop containing nucleotide triphosphate hydrolases"/>
    <property type="match status" value="1"/>
</dbReference>
<dbReference type="PROSITE" id="PS00211">
    <property type="entry name" value="ABC_TRANSPORTER_1"/>
    <property type="match status" value="1"/>
</dbReference>
<dbReference type="Pfam" id="PF00664">
    <property type="entry name" value="ABC_membrane"/>
    <property type="match status" value="1"/>
</dbReference>
<dbReference type="InterPro" id="IPR011527">
    <property type="entry name" value="ABC1_TM_dom"/>
</dbReference>
<dbReference type="PANTHER" id="PTHR43394:SF1">
    <property type="entry name" value="ATP-BINDING CASSETTE SUB-FAMILY B MEMBER 10, MITOCHONDRIAL"/>
    <property type="match status" value="1"/>
</dbReference>
<protein>
    <submittedName>
        <fullName evidence="8">ABC transporter transmembrane domain-containing protein</fullName>
    </submittedName>
</protein>
<organism evidence="8 9">
    <name type="scientific">Marinactinospora rubrisoli</name>
    <dbReference type="NCBI Taxonomy" id="2715399"/>
    <lineage>
        <taxon>Bacteria</taxon>
        <taxon>Bacillati</taxon>
        <taxon>Actinomycetota</taxon>
        <taxon>Actinomycetes</taxon>
        <taxon>Streptosporangiales</taxon>
        <taxon>Nocardiopsidaceae</taxon>
        <taxon>Marinactinospora</taxon>
    </lineage>
</organism>
<dbReference type="PROSITE" id="PS50893">
    <property type="entry name" value="ABC_TRANSPORTER_2"/>
    <property type="match status" value="1"/>
</dbReference>
<dbReference type="RefSeq" id="WP_379872108.1">
    <property type="nucleotide sequence ID" value="NZ_JBHTBH010000008.1"/>
</dbReference>
<evidence type="ECO:0000313" key="8">
    <source>
        <dbReference type="EMBL" id="MFC7329456.1"/>
    </source>
</evidence>
<dbReference type="InterPro" id="IPR017871">
    <property type="entry name" value="ABC_transporter-like_CS"/>
</dbReference>